<gene>
    <name evidence="3" type="ORF">GCM10015535_37410</name>
</gene>
<feature type="compositionally biased region" description="Polar residues" evidence="1">
    <location>
        <begin position="142"/>
        <end position="158"/>
    </location>
</feature>
<sequence>MDEARFWALIASFDWERSGDDDAVLAPASRVLQGLPPREIVAFEDLLAAKLYALDTREHARWCYQGEADPDNGDEYISADDFLYARCVVVANGREFYEGVLADPSRFPTGLEFESLLYLASNAYEARTGVPHDELTSVSWESFSNTDGWQPTRSTTGGRYTGPEMPPLNRRPV</sequence>
<keyword evidence="4" id="KW-1185">Reference proteome</keyword>
<comment type="caution">
    <text evidence="3">The sequence shown here is derived from an EMBL/GenBank/DDBJ whole genome shotgun (WGS) entry which is preliminary data.</text>
</comment>
<feature type="region of interest" description="Disordered" evidence="1">
    <location>
        <begin position="142"/>
        <end position="173"/>
    </location>
</feature>
<reference evidence="4" key="1">
    <citation type="journal article" date="2019" name="Int. J. Syst. Evol. Microbiol.">
        <title>The Global Catalogue of Microorganisms (GCM) 10K type strain sequencing project: providing services to taxonomists for standard genome sequencing and annotation.</title>
        <authorList>
            <consortium name="The Broad Institute Genomics Platform"/>
            <consortium name="The Broad Institute Genome Sequencing Center for Infectious Disease"/>
            <person name="Wu L."/>
            <person name="Ma J."/>
        </authorList>
    </citation>
    <scope>NUCLEOTIDE SEQUENCE [LARGE SCALE GENOMIC DNA]</scope>
    <source>
        <strain evidence="4">JCM 4376</strain>
    </source>
</reference>
<dbReference type="RefSeq" id="WP_189544891.1">
    <property type="nucleotide sequence ID" value="NZ_BMTF01000012.1"/>
</dbReference>
<evidence type="ECO:0000313" key="4">
    <source>
        <dbReference type="Proteomes" id="UP000660675"/>
    </source>
</evidence>
<dbReference type="InterPro" id="IPR025334">
    <property type="entry name" value="DUF4240"/>
</dbReference>
<evidence type="ECO:0000256" key="1">
    <source>
        <dbReference type="SAM" id="MobiDB-lite"/>
    </source>
</evidence>
<accession>A0ABQ2W0Z7</accession>
<name>A0ABQ2W0Z7_9ACTN</name>
<evidence type="ECO:0000259" key="2">
    <source>
        <dbReference type="Pfam" id="PF14024"/>
    </source>
</evidence>
<evidence type="ECO:0000313" key="3">
    <source>
        <dbReference type="EMBL" id="GGV87696.1"/>
    </source>
</evidence>
<feature type="domain" description="DUF4240" evidence="2">
    <location>
        <begin position="1"/>
        <end position="125"/>
    </location>
</feature>
<dbReference type="EMBL" id="BMTF01000012">
    <property type="protein sequence ID" value="GGV87696.1"/>
    <property type="molecule type" value="Genomic_DNA"/>
</dbReference>
<dbReference type="Pfam" id="PF14024">
    <property type="entry name" value="DUF4240"/>
    <property type="match status" value="1"/>
</dbReference>
<proteinExistence type="predicted"/>
<dbReference type="Proteomes" id="UP000660675">
    <property type="component" value="Unassembled WGS sequence"/>
</dbReference>
<organism evidence="3 4">
    <name type="scientific">Streptomyces gelaticus</name>
    <dbReference type="NCBI Taxonomy" id="285446"/>
    <lineage>
        <taxon>Bacteria</taxon>
        <taxon>Bacillati</taxon>
        <taxon>Actinomycetota</taxon>
        <taxon>Actinomycetes</taxon>
        <taxon>Kitasatosporales</taxon>
        <taxon>Streptomycetaceae</taxon>
        <taxon>Streptomyces</taxon>
    </lineage>
</organism>
<protein>
    <recommendedName>
        <fullName evidence="2">DUF4240 domain-containing protein</fullName>
    </recommendedName>
</protein>